<keyword evidence="2" id="KW-1185">Reference proteome</keyword>
<dbReference type="AlphaFoldDB" id="A0A7J6X9L1"/>
<protein>
    <submittedName>
        <fullName evidence="1">Uncharacterized protein</fullName>
    </submittedName>
</protein>
<dbReference type="EMBL" id="JABWDY010003780">
    <property type="protein sequence ID" value="KAF5205667.1"/>
    <property type="molecule type" value="Genomic_DNA"/>
</dbReference>
<evidence type="ECO:0000313" key="2">
    <source>
        <dbReference type="Proteomes" id="UP000554482"/>
    </source>
</evidence>
<name>A0A7J6X9L1_THATH</name>
<feature type="non-terminal residue" evidence="1">
    <location>
        <position position="1"/>
    </location>
</feature>
<organism evidence="1 2">
    <name type="scientific">Thalictrum thalictroides</name>
    <name type="common">Rue-anemone</name>
    <name type="synonym">Anemone thalictroides</name>
    <dbReference type="NCBI Taxonomy" id="46969"/>
    <lineage>
        <taxon>Eukaryota</taxon>
        <taxon>Viridiplantae</taxon>
        <taxon>Streptophyta</taxon>
        <taxon>Embryophyta</taxon>
        <taxon>Tracheophyta</taxon>
        <taxon>Spermatophyta</taxon>
        <taxon>Magnoliopsida</taxon>
        <taxon>Ranunculales</taxon>
        <taxon>Ranunculaceae</taxon>
        <taxon>Thalictroideae</taxon>
        <taxon>Thalictrum</taxon>
    </lineage>
</organism>
<proteinExistence type="predicted"/>
<accession>A0A7J6X9L1</accession>
<gene>
    <name evidence="1" type="ORF">FRX31_004746</name>
</gene>
<sequence>SGDAKDNVFLMELCMVHWLTCRVHRFVHASNVLQSMLESACSLPLQSAVVHIASQLLHDHKFSC</sequence>
<dbReference type="Proteomes" id="UP000554482">
    <property type="component" value="Unassembled WGS sequence"/>
</dbReference>
<comment type="caution">
    <text evidence="1">The sequence shown here is derived from an EMBL/GenBank/DDBJ whole genome shotgun (WGS) entry which is preliminary data.</text>
</comment>
<evidence type="ECO:0000313" key="1">
    <source>
        <dbReference type="EMBL" id="KAF5205667.1"/>
    </source>
</evidence>
<reference evidence="1 2" key="1">
    <citation type="submission" date="2020-06" db="EMBL/GenBank/DDBJ databases">
        <title>Transcriptomic and genomic resources for Thalictrum thalictroides and T. hernandezii: Facilitating candidate gene discovery in an emerging model plant lineage.</title>
        <authorList>
            <person name="Arias T."/>
            <person name="Riano-Pachon D.M."/>
            <person name="Di Stilio V.S."/>
        </authorList>
    </citation>
    <scope>NUCLEOTIDE SEQUENCE [LARGE SCALE GENOMIC DNA]</scope>
    <source>
        <strain evidence="2">cv. WT478/WT964</strain>
        <tissue evidence="1">Leaves</tissue>
    </source>
</reference>